<dbReference type="InterPro" id="IPR022385">
    <property type="entry name" value="Rhs_assc_core"/>
</dbReference>
<keyword evidence="4" id="KW-1185">Reference proteome</keyword>
<dbReference type="AlphaFoldDB" id="A0A1H9VGR2"/>
<feature type="domain" description="DUF6443" evidence="2">
    <location>
        <begin position="91"/>
        <end position="224"/>
    </location>
</feature>
<dbReference type="NCBIfam" id="TIGR03696">
    <property type="entry name" value="Rhs_assc_core"/>
    <property type="match status" value="1"/>
</dbReference>
<dbReference type="Pfam" id="PF14891">
    <property type="entry name" value="Peptidase_M91"/>
    <property type="match status" value="1"/>
</dbReference>
<dbReference type="RefSeq" id="WP_090888711.1">
    <property type="nucleotide sequence ID" value="NZ_FOGG01000042.1"/>
</dbReference>
<dbReference type="OrthoDB" id="1191296at2"/>
<dbReference type="EMBL" id="FOGG01000042">
    <property type="protein sequence ID" value="SES20473.1"/>
    <property type="molecule type" value="Genomic_DNA"/>
</dbReference>
<dbReference type="Proteomes" id="UP000199572">
    <property type="component" value="Unassembled WGS sequence"/>
</dbReference>
<feature type="chain" id="PRO_5011617449" evidence="1">
    <location>
        <begin position="23"/>
        <end position="1156"/>
    </location>
</feature>
<reference evidence="4" key="1">
    <citation type="submission" date="2016-10" db="EMBL/GenBank/DDBJ databases">
        <authorList>
            <person name="Varghese N."/>
            <person name="Submissions S."/>
        </authorList>
    </citation>
    <scope>NUCLEOTIDE SEQUENCE [LARGE SCALE GENOMIC DNA]</scope>
    <source>
        <strain evidence="4">DSM 18610</strain>
    </source>
</reference>
<evidence type="ECO:0000259" key="2">
    <source>
        <dbReference type="Pfam" id="PF20041"/>
    </source>
</evidence>
<dbReference type="Pfam" id="PF20041">
    <property type="entry name" value="DUF6443"/>
    <property type="match status" value="1"/>
</dbReference>
<name>A0A1H9VGR2_9SPHI</name>
<organism evidence="3 4">
    <name type="scientific">Pedobacter rhizosphaerae</name>
    <dbReference type="NCBI Taxonomy" id="390241"/>
    <lineage>
        <taxon>Bacteria</taxon>
        <taxon>Pseudomonadati</taxon>
        <taxon>Bacteroidota</taxon>
        <taxon>Sphingobacteriia</taxon>
        <taxon>Sphingobacteriales</taxon>
        <taxon>Sphingobacteriaceae</taxon>
        <taxon>Pedobacter</taxon>
    </lineage>
</organism>
<proteinExistence type="predicted"/>
<evidence type="ECO:0000313" key="3">
    <source>
        <dbReference type="EMBL" id="SES20473.1"/>
    </source>
</evidence>
<gene>
    <name evidence="3" type="ORF">SAMN04488023_14233</name>
</gene>
<evidence type="ECO:0000256" key="1">
    <source>
        <dbReference type="SAM" id="SignalP"/>
    </source>
</evidence>
<dbReference type="Gene3D" id="2.180.10.10">
    <property type="entry name" value="RHS repeat-associated core"/>
    <property type="match status" value="1"/>
</dbReference>
<keyword evidence="1" id="KW-0732">Signal</keyword>
<evidence type="ECO:0000313" key="4">
    <source>
        <dbReference type="Proteomes" id="UP000199572"/>
    </source>
</evidence>
<dbReference type="STRING" id="390241.SAMN04488023_14233"/>
<accession>A0A1H9VGR2</accession>
<dbReference type="InterPro" id="IPR045619">
    <property type="entry name" value="DUF6443"/>
</dbReference>
<dbReference type="InterPro" id="IPR028208">
    <property type="entry name" value="Effector_pro_NleD-like"/>
</dbReference>
<sequence length="1156" mass="128500">MKKLKYLLTGAAMLLFFGRSDAQKSVSVYNGESEISDPMSVTLTDGFHATGNVRIFISGVSYIQCRDFLSAPSANQNYISTKVFKRPGITELNMNQALSTCEVNQTIQYFDGLGRPLQTVQVQASPGFKDIVQPVAYDAFGREAVKYLPYAENESANGSYQATALVKQADFYRPVAGWDAAVNKTEKPFSVTVFEPSPLNRVQKQGFPGLDWQPALTGDDHTVKTVYGTNVANEVKLWTVSGNTASATTYPAGKLYKTILKDENWKEVDGKAGTTEEFKDFEGRVVLKRVWETNAKSLSTYYVYDDLGNLRYVLPPAVNENSDRATEINSFDESLPVFNDFIYGYHYDGRRRITEKKIPGKGWEYLVYNKLDQVTHTQDAVQREKQQWSWTKYDAFGRVVLTGIENNQGIDRTGMQNFNDGVVPQWEERSEATAEGYSRNTHPSAGEDNPNIIFHTINYYDDYAFPGIGTDQPVSGQADGQRVKGLLTGSKVRNLGNGTMQLTINYYDLEGRVVQTKSENHRGGKDIVDNTYSFIGELTASTRSHTGAGNGTPTTIANRYEYDHMGRKIATFENINSQGEVALSHLEYNEIGQLRSKHLHNDTQHTAFAYNERGWMTNSISDQFSMKLGYQNGVEGFNGNITAQNWDWANSLNPTANIFNYSYDKLNRLSTSGKTTGAMTENLNYDVMGNIWQLKRDGSALNQYHYLGNRLSSVDNIANTYQYDANGNATTDGRNGMVLIYNYLNLPATANGNGTSVAYTYDATGQKLNKSALRNGLTTSHDYISGIEYKNNVIDLIHTEEGVAQSNGDNSYTYHYNLNDHLGNVRYTFDIYEGVARRLQADDYYAFGKRLSIAPVSENNKYLYNGKEVQDELGEQYDYGARFYDPVIGRFNVIDRFAEKYYHLSSYSYAANNPINLIDINGDSLWVSYAGNKILYNNGGFYNKDGSAYTGKGVKTDKNGNVTGYKGFLGKAHTALGAIGGTQEGGSLLNELQSSTNSFTIQNSSTNEFVVDPSQRVAGYANQLQTDPQYAGQLANTAASAMLGGAGGTINWNPSGANVWVLGGGQNNNAASNLGHELFHGRDSNRGLLDSRTNQGLKYDEWQATFKENQLRSQMGLPLREFYKSQSNNGVLSPLAPRMLNGSNQPVRPTWVPGNW</sequence>
<feature type="signal peptide" evidence="1">
    <location>
        <begin position="1"/>
        <end position="22"/>
    </location>
</feature>
<protein>
    <submittedName>
        <fullName evidence="3">RHS repeat-associated core domain-containing protein</fullName>
    </submittedName>
</protein>